<reference evidence="1" key="2">
    <citation type="journal article" date="2024" name="Plant">
        <title>Genomic evolution and insights into agronomic trait innovations of Sesamum species.</title>
        <authorList>
            <person name="Miao H."/>
            <person name="Wang L."/>
            <person name="Qu L."/>
            <person name="Liu H."/>
            <person name="Sun Y."/>
            <person name="Le M."/>
            <person name="Wang Q."/>
            <person name="Wei S."/>
            <person name="Zheng Y."/>
            <person name="Lin W."/>
            <person name="Duan Y."/>
            <person name="Cao H."/>
            <person name="Xiong S."/>
            <person name="Wang X."/>
            <person name="Wei L."/>
            <person name="Li C."/>
            <person name="Ma Q."/>
            <person name="Ju M."/>
            <person name="Zhao R."/>
            <person name="Li G."/>
            <person name="Mu C."/>
            <person name="Tian Q."/>
            <person name="Mei H."/>
            <person name="Zhang T."/>
            <person name="Gao T."/>
            <person name="Zhang H."/>
        </authorList>
    </citation>
    <scope>NUCLEOTIDE SEQUENCE</scope>
    <source>
        <strain evidence="1">G02</strain>
    </source>
</reference>
<accession>A0AAW2VM22</accession>
<dbReference type="EMBL" id="JACGWJ010000003">
    <property type="protein sequence ID" value="KAL0430824.1"/>
    <property type="molecule type" value="Genomic_DNA"/>
</dbReference>
<dbReference type="AlphaFoldDB" id="A0AAW2VM22"/>
<comment type="caution">
    <text evidence="1">The sequence shown here is derived from an EMBL/GenBank/DDBJ whole genome shotgun (WGS) entry which is preliminary data.</text>
</comment>
<reference evidence="1" key="1">
    <citation type="submission" date="2020-06" db="EMBL/GenBank/DDBJ databases">
        <authorList>
            <person name="Li T."/>
            <person name="Hu X."/>
            <person name="Zhang T."/>
            <person name="Song X."/>
            <person name="Zhang H."/>
            <person name="Dai N."/>
            <person name="Sheng W."/>
            <person name="Hou X."/>
            <person name="Wei L."/>
        </authorList>
    </citation>
    <scope>NUCLEOTIDE SEQUENCE</scope>
    <source>
        <strain evidence="1">G02</strain>
        <tissue evidence="1">Leaf</tissue>
    </source>
</reference>
<proteinExistence type="predicted"/>
<protein>
    <submittedName>
        <fullName evidence="1">Uncharacterized protein</fullName>
    </submittedName>
</protein>
<name>A0AAW2VM22_SESRA</name>
<organism evidence="1">
    <name type="scientific">Sesamum radiatum</name>
    <name type="common">Black benniseed</name>
    <dbReference type="NCBI Taxonomy" id="300843"/>
    <lineage>
        <taxon>Eukaryota</taxon>
        <taxon>Viridiplantae</taxon>
        <taxon>Streptophyta</taxon>
        <taxon>Embryophyta</taxon>
        <taxon>Tracheophyta</taxon>
        <taxon>Spermatophyta</taxon>
        <taxon>Magnoliopsida</taxon>
        <taxon>eudicotyledons</taxon>
        <taxon>Gunneridae</taxon>
        <taxon>Pentapetalae</taxon>
        <taxon>asterids</taxon>
        <taxon>lamiids</taxon>
        <taxon>Lamiales</taxon>
        <taxon>Pedaliaceae</taxon>
        <taxon>Sesamum</taxon>
    </lineage>
</organism>
<sequence>MTRAKGVALPADWPSPIFHCKPATSRSLELSIERHVNKGACPSSPAKKLEPGKY</sequence>
<gene>
    <name evidence="1" type="ORF">Sradi_0708400</name>
</gene>
<evidence type="ECO:0000313" key="1">
    <source>
        <dbReference type="EMBL" id="KAL0430824.1"/>
    </source>
</evidence>